<reference evidence="8" key="2">
    <citation type="journal article" date="2022" name="Microbiol. Resour. Announc.">
        <title>Metagenome Sequencing to Explore Phylogenomics of Terrestrial Cyanobacteria.</title>
        <authorList>
            <person name="Ward R.D."/>
            <person name="Stajich J.E."/>
            <person name="Johansen J.R."/>
            <person name="Huntemann M."/>
            <person name="Clum A."/>
            <person name="Foster B."/>
            <person name="Foster B."/>
            <person name="Roux S."/>
            <person name="Palaniappan K."/>
            <person name="Varghese N."/>
            <person name="Mukherjee S."/>
            <person name="Reddy T.B.K."/>
            <person name="Daum C."/>
            <person name="Copeland A."/>
            <person name="Chen I.A."/>
            <person name="Ivanova N.N."/>
            <person name="Kyrpides N.C."/>
            <person name="Shapiro N."/>
            <person name="Eloe-Fadrosh E.A."/>
            <person name="Pietrasiak N."/>
        </authorList>
    </citation>
    <scope>NUCLEOTIDE SEQUENCE</scope>
    <source>
        <strain evidence="8">UHER 2000/2452</strain>
    </source>
</reference>
<comment type="subcellular location">
    <subcellularLocation>
        <location evidence="1">Cell envelope</location>
    </subcellularLocation>
</comment>
<name>A0A951QEL5_9CYAN</name>
<accession>A0A951QEL5</accession>
<evidence type="ECO:0000256" key="1">
    <source>
        <dbReference type="ARBA" id="ARBA00004196"/>
    </source>
</evidence>
<dbReference type="Gene3D" id="1.10.287.470">
    <property type="entry name" value="Helix hairpin bin"/>
    <property type="match status" value="1"/>
</dbReference>
<dbReference type="InterPro" id="IPR058792">
    <property type="entry name" value="Beta-barrel_RND_2"/>
</dbReference>
<dbReference type="GO" id="GO:0016020">
    <property type="term" value="C:membrane"/>
    <property type="evidence" value="ECO:0007669"/>
    <property type="project" value="InterPro"/>
</dbReference>
<dbReference type="AlphaFoldDB" id="A0A951QEL5"/>
<dbReference type="InterPro" id="IPR006143">
    <property type="entry name" value="RND_pump_MFP"/>
</dbReference>
<comment type="caution">
    <text evidence="8">The sequence shown here is derived from an EMBL/GenBank/DDBJ whole genome shotgun (WGS) entry which is preliminary data.</text>
</comment>
<feature type="domain" description="CusB-like beta-barrel" evidence="7">
    <location>
        <begin position="251"/>
        <end position="325"/>
    </location>
</feature>
<evidence type="ECO:0000259" key="7">
    <source>
        <dbReference type="Pfam" id="PF25954"/>
    </source>
</evidence>
<feature type="coiled-coil region" evidence="4">
    <location>
        <begin position="109"/>
        <end position="167"/>
    </location>
</feature>
<dbReference type="Gene3D" id="2.40.30.170">
    <property type="match status" value="1"/>
</dbReference>
<evidence type="ECO:0000313" key="8">
    <source>
        <dbReference type="EMBL" id="MBW4661135.1"/>
    </source>
</evidence>
<dbReference type="PANTHER" id="PTHR32347">
    <property type="entry name" value="EFFLUX SYSTEM COMPONENT YKNX-RELATED"/>
    <property type="match status" value="1"/>
</dbReference>
<evidence type="ECO:0000256" key="3">
    <source>
        <dbReference type="ARBA" id="ARBA00023054"/>
    </source>
</evidence>
<dbReference type="GO" id="GO:0022857">
    <property type="term" value="F:transmembrane transporter activity"/>
    <property type="evidence" value="ECO:0007669"/>
    <property type="project" value="InterPro"/>
</dbReference>
<evidence type="ECO:0000313" key="9">
    <source>
        <dbReference type="Proteomes" id="UP000757435"/>
    </source>
</evidence>
<gene>
    <name evidence="8" type="ORF">KME15_20865</name>
</gene>
<keyword evidence="3 4" id="KW-0175">Coiled coil</keyword>
<dbReference type="Pfam" id="PF25954">
    <property type="entry name" value="Beta-barrel_RND_2"/>
    <property type="match status" value="1"/>
</dbReference>
<dbReference type="Proteomes" id="UP000757435">
    <property type="component" value="Unassembled WGS sequence"/>
</dbReference>
<dbReference type="InterPro" id="IPR059052">
    <property type="entry name" value="HH_YbhG-like"/>
</dbReference>
<dbReference type="Gene3D" id="2.40.50.100">
    <property type="match status" value="2"/>
</dbReference>
<reference evidence="8" key="1">
    <citation type="submission" date="2021-05" db="EMBL/GenBank/DDBJ databases">
        <authorList>
            <person name="Pietrasiak N."/>
            <person name="Ward R."/>
            <person name="Stajich J.E."/>
            <person name="Kurbessoian T."/>
        </authorList>
    </citation>
    <scope>NUCLEOTIDE SEQUENCE</scope>
    <source>
        <strain evidence="8">UHER 2000/2452</strain>
    </source>
</reference>
<sequence>MVYRQWVLAPQLASQQEVKTVPVKRQSVPLTITANGSVDPERSINVSPKSSGTLKTLLVNVGDTVQEGQILAYMDDSSLQGQLAQAQGQLASSEANRQKIRAGNRPEDIASAQAQLDEAEAKLRQAELTMQQDQDLYDARAIALRDLESSRANRDSAQAQVKQAQQSLALQQAGSRSEDIAAAEADVVSAKGSLQNIQIQVDETVIRAPFSGTVIRKYADPGAFVAPTTAASSEFSATSSSILSLASKNQVVANVAETNIARMRIGQRAVIRADAYPDKTFAGSITEISPQSTVEQNVTSFEVKVSLSDPQNLLRSGMNVDVSFAVGQLNNVLLVPTVAIVRQDSSTGVYVETSDRQVIFKPIETGATVETQTEARSGLEAGENVLVSPPPSAKSTSGGLMPPRF</sequence>
<dbReference type="GO" id="GO:0030313">
    <property type="term" value="C:cell envelope"/>
    <property type="evidence" value="ECO:0007669"/>
    <property type="project" value="UniProtKB-SubCell"/>
</dbReference>
<feature type="domain" description="YbhG-like alpha-helical hairpin" evidence="6">
    <location>
        <begin position="74"/>
        <end position="203"/>
    </location>
</feature>
<evidence type="ECO:0000259" key="6">
    <source>
        <dbReference type="Pfam" id="PF25881"/>
    </source>
</evidence>
<dbReference type="Pfam" id="PF25881">
    <property type="entry name" value="HH_YBHG"/>
    <property type="match status" value="1"/>
</dbReference>
<dbReference type="PANTHER" id="PTHR32347:SF14">
    <property type="entry name" value="EFFLUX SYSTEM COMPONENT YKNX-RELATED"/>
    <property type="match status" value="1"/>
</dbReference>
<comment type="similarity">
    <text evidence="2">Belongs to the membrane fusion protein (MFP) (TC 8.A.1) family.</text>
</comment>
<protein>
    <submittedName>
        <fullName evidence="8">Efflux RND transporter periplasmic adaptor subunit</fullName>
    </submittedName>
</protein>
<feature type="region of interest" description="Disordered" evidence="5">
    <location>
        <begin position="377"/>
        <end position="405"/>
    </location>
</feature>
<dbReference type="EMBL" id="JAHHHD010000030">
    <property type="protein sequence ID" value="MBW4661135.1"/>
    <property type="molecule type" value="Genomic_DNA"/>
</dbReference>
<dbReference type="SUPFAM" id="SSF111369">
    <property type="entry name" value="HlyD-like secretion proteins"/>
    <property type="match status" value="3"/>
</dbReference>
<organism evidence="8 9">
    <name type="scientific">Drouetiella hepatica Uher 2000/2452</name>
    <dbReference type="NCBI Taxonomy" id="904376"/>
    <lineage>
        <taxon>Bacteria</taxon>
        <taxon>Bacillati</taxon>
        <taxon>Cyanobacteriota</taxon>
        <taxon>Cyanophyceae</taxon>
        <taxon>Oculatellales</taxon>
        <taxon>Oculatellaceae</taxon>
        <taxon>Drouetiella</taxon>
    </lineage>
</organism>
<dbReference type="InterPro" id="IPR050465">
    <property type="entry name" value="UPF0194_transport"/>
</dbReference>
<proteinExistence type="inferred from homology"/>
<dbReference type="NCBIfam" id="TIGR01730">
    <property type="entry name" value="RND_mfp"/>
    <property type="match status" value="1"/>
</dbReference>
<evidence type="ECO:0000256" key="2">
    <source>
        <dbReference type="ARBA" id="ARBA00009477"/>
    </source>
</evidence>
<evidence type="ECO:0000256" key="4">
    <source>
        <dbReference type="SAM" id="Coils"/>
    </source>
</evidence>
<dbReference type="Gene3D" id="2.40.420.20">
    <property type="match status" value="1"/>
</dbReference>
<evidence type="ECO:0000256" key="5">
    <source>
        <dbReference type="SAM" id="MobiDB-lite"/>
    </source>
</evidence>